<dbReference type="EMBL" id="JACJKS010000030">
    <property type="protein sequence ID" value="MBM6949457.1"/>
    <property type="molecule type" value="Genomic_DNA"/>
</dbReference>
<keyword evidence="1" id="KW-0805">Transcription regulation</keyword>
<dbReference type="GO" id="GO:0003700">
    <property type="term" value="F:DNA-binding transcription factor activity"/>
    <property type="evidence" value="ECO:0007669"/>
    <property type="project" value="InterPro"/>
</dbReference>
<dbReference type="RefSeq" id="WP_204907452.1">
    <property type="nucleotide sequence ID" value="NZ_JACJKS010000030.1"/>
</dbReference>
<organism evidence="5 6">
    <name type="scientific">Mordavella massiliensis</name>
    <dbReference type="NCBI Taxonomy" id="1871024"/>
    <lineage>
        <taxon>Bacteria</taxon>
        <taxon>Bacillati</taxon>
        <taxon>Bacillota</taxon>
        <taxon>Clostridia</taxon>
        <taxon>Eubacteriales</taxon>
        <taxon>Clostridiaceae</taxon>
        <taxon>Mordavella</taxon>
    </lineage>
</organism>
<evidence type="ECO:0000313" key="5">
    <source>
        <dbReference type="EMBL" id="MBM6949457.1"/>
    </source>
</evidence>
<dbReference type="PROSITE" id="PS51032">
    <property type="entry name" value="AP2_ERF"/>
    <property type="match status" value="1"/>
</dbReference>
<evidence type="ECO:0000256" key="2">
    <source>
        <dbReference type="ARBA" id="ARBA00023125"/>
    </source>
</evidence>
<sequence length="92" mass="10766">MTKNIRGVYHTKNGKYKACIGFKQTRYWLGTFGTFDEAVQARVAAEQVLYEGFLKAWHQWKEHADRDPAWARENPLTFDVEKVGGEFVIRQE</sequence>
<dbReference type="AlphaFoldDB" id="A0A938XG57"/>
<accession>A0A938XG57</accession>
<dbReference type="Gene3D" id="3.30.730.10">
    <property type="entry name" value="AP2/ERF domain"/>
    <property type="match status" value="1"/>
</dbReference>
<evidence type="ECO:0000256" key="3">
    <source>
        <dbReference type="ARBA" id="ARBA00023163"/>
    </source>
</evidence>
<keyword evidence="2" id="KW-0238">DNA-binding</keyword>
<name>A0A938XG57_9CLOT</name>
<keyword evidence="3" id="KW-0804">Transcription</keyword>
<proteinExistence type="predicted"/>
<dbReference type="InterPro" id="IPR036955">
    <property type="entry name" value="AP2/ERF_dom_sf"/>
</dbReference>
<dbReference type="SUPFAM" id="SSF54171">
    <property type="entry name" value="DNA-binding domain"/>
    <property type="match status" value="1"/>
</dbReference>
<feature type="domain" description="AP2/ERF" evidence="4">
    <location>
        <begin position="4"/>
        <end position="45"/>
    </location>
</feature>
<reference evidence="5" key="2">
    <citation type="journal article" date="2021" name="Sci. Rep.">
        <title>The distribution of antibiotic resistance genes in chicken gut microbiota commensals.</title>
        <authorList>
            <person name="Juricova H."/>
            <person name="Matiasovicova J."/>
            <person name="Kubasova T."/>
            <person name="Cejkova D."/>
            <person name="Rychlik I."/>
        </authorList>
    </citation>
    <scope>NUCLEOTIDE SEQUENCE</scope>
    <source>
        <strain evidence="5">An582</strain>
    </source>
</reference>
<comment type="caution">
    <text evidence="5">The sequence shown here is derived from an EMBL/GenBank/DDBJ whole genome shotgun (WGS) entry which is preliminary data.</text>
</comment>
<gene>
    <name evidence="5" type="ORF">H6A20_12545</name>
</gene>
<evidence type="ECO:0000259" key="4">
    <source>
        <dbReference type="PROSITE" id="PS51032"/>
    </source>
</evidence>
<evidence type="ECO:0000256" key="1">
    <source>
        <dbReference type="ARBA" id="ARBA00023015"/>
    </source>
</evidence>
<dbReference type="InterPro" id="IPR001471">
    <property type="entry name" value="AP2/ERF_dom"/>
</dbReference>
<dbReference type="GO" id="GO:0003677">
    <property type="term" value="F:DNA binding"/>
    <property type="evidence" value="ECO:0007669"/>
    <property type="project" value="UniProtKB-KW"/>
</dbReference>
<dbReference type="InterPro" id="IPR016177">
    <property type="entry name" value="DNA-bd_dom_sf"/>
</dbReference>
<dbReference type="Proteomes" id="UP000705508">
    <property type="component" value="Unassembled WGS sequence"/>
</dbReference>
<evidence type="ECO:0000313" key="6">
    <source>
        <dbReference type="Proteomes" id="UP000705508"/>
    </source>
</evidence>
<reference evidence="5" key="1">
    <citation type="submission" date="2020-08" db="EMBL/GenBank/DDBJ databases">
        <authorList>
            <person name="Cejkova D."/>
            <person name="Kubasova T."/>
            <person name="Jahodarova E."/>
            <person name="Rychlik I."/>
        </authorList>
    </citation>
    <scope>NUCLEOTIDE SEQUENCE</scope>
    <source>
        <strain evidence="5">An582</strain>
    </source>
</reference>
<protein>
    <recommendedName>
        <fullName evidence="4">AP2/ERF domain-containing protein</fullName>
    </recommendedName>
</protein>